<name>A0A0L6VT14_9BASI</name>
<proteinExistence type="predicted"/>
<protein>
    <submittedName>
        <fullName evidence="1">Uncharacterized protein</fullName>
    </submittedName>
</protein>
<organism evidence="1 2">
    <name type="scientific">Puccinia sorghi</name>
    <dbReference type="NCBI Taxonomy" id="27349"/>
    <lineage>
        <taxon>Eukaryota</taxon>
        <taxon>Fungi</taxon>
        <taxon>Dikarya</taxon>
        <taxon>Basidiomycota</taxon>
        <taxon>Pucciniomycotina</taxon>
        <taxon>Pucciniomycetes</taxon>
        <taxon>Pucciniales</taxon>
        <taxon>Pucciniaceae</taxon>
        <taxon>Puccinia</taxon>
    </lineage>
</organism>
<dbReference type="VEuPathDB" id="FungiDB:VP01_1095g8"/>
<evidence type="ECO:0000313" key="1">
    <source>
        <dbReference type="EMBL" id="KNZ63841.1"/>
    </source>
</evidence>
<sequence length="171" mass="19205">MPYMLQDIQSQSINSLALLLCGFSHLNPLQQQIICAEKGVSCTQISWCTHSKARLTNWLKWLLSKSDIEEAINRWSNLVRNSNSMYDVQHGTSFKNIDWDDKPNSLNIVQSMFIDWFNSQGLKIDGKTESTGVITFTCINLPPEIQNKPSNICLAPISPGTNSTNPQTSTI</sequence>
<keyword evidence="2" id="KW-1185">Reference proteome</keyword>
<dbReference type="Proteomes" id="UP000037035">
    <property type="component" value="Unassembled WGS sequence"/>
</dbReference>
<accession>A0A0L6VT14</accession>
<dbReference type="AlphaFoldDB" id="A0A0L6VT14"/>
<gene>
    <name evidence="1" type="ORF">VP01_1095g8</name>
</gene>
<dbReference type="EMBL" id="LAVV01001065">
    <property type="protein sequence ID" value="KNZ63841.1"/>
    <property type="molecule type" value="Genomic_DNA"/>
</dbReference>
<comment type="caution">
    <text evidence="1">The sequence shown here is derived from an EMBL/GenBank/DDBJ whole genome shotgun (WGS) entry which is preliminary data.</text>
</comment>
<evidence type="ECO:0000313" key="2">
    <source>
        <dbReference type="Proteomes" id="UP000037035"/>
    </source>
</evidence>
<reference evidence="1 2" key="1">
    <citation type="submission" date="2015-08" db="EMBL/GenBank/DDBJ databases">
        <title>Next Generation Sequencing and Analysis of the Genome of Puccinia sorghi L Schw, the Causal Agent of Maize Common Rust.</title>
        <authorList>
            <person name="Rochi L."/>
            <person name="Burguener G."/>
            <person name="Darino M."/>
            <person name="Turjanski A."/>
            <person name="Kreff E."/>
            <person name="Dieguez M.J."/>
            <person name="Sacco F."/>
        </authorList>
    </citation>
    <scope>NUCLEOTIDE SEQUENCE [LARGE SCALE GENOMIC DNA]</scope>
    <source>
        <strain evidence="1 2">RO10H11247</strain>
    </source>
</reference>